<keyword evidence="1" id="KW-0472">Membrane</keyword>
<sequence>MFPNNKSFRSQSFVLSAPEINVSPTALTMLTRSSIQFPFSPRLISRPTPVNSLPVFQFISLPIPIPSAIFFLETSLFLPQTLLLPPFSANPLFPLPYKFPLYNIIMCPFPSPTFPFSIINYQNLPLPQPFTFLFNFFSKKSPFIFVSYLLMPYFCIRFPRDGQHLILTCCNGVGRALQNNKNNFLFIWIIIIKVVIFAVRFAERGPLAVFSFPFAQRGLEIKGGH</sequence>
<evidence type="ECO:0000313" key="3">
    <source>
        <dbReference type="Proteomes" id="UP000006731"/>
    </source>
</evidence>
<accession>Q5L8G1</accession>
<keyword evidence="1" id="KW-1133">Transmembrane helix</keyword>
<name>Q5L8G1_BACFN</name>
<evidence type="ECO:0000313" key="2">
    <source>
        <dbReference type="EMBL" id="CAH09626.1"/>
    </source>
</evidence>
<dbReference type="AlphaFoldDB" id="Q5L8G1"/>
<dbReference type="EMBL" id="CR626927">
    <property type="protein sequence ID" value="CAH09626.1"/>
    <property type="molecule type" value="Genomic_DNA"/>
</dbReference>
<proteinExistence type="predicted"/>
<gene>
    <name evidence="2" type="ORF">BF9343_3845</name>
</gene>
<keyword evidence="1 2" id="KW-0812">Transmembrane</keyword>
<evidence type="ECO:0000256" key="1">
    <source>
        <dbReference type="SAM" id="Phobius"/>
    </source>
</evidence>
<feature type="transmembrane region" description="Helical" evidence="1">
    <location>
        <begin position="184"/>
        <end position="202"/>
    </location>
</feature>
<dbReference type="PaxDb" id="272559-BF9343_3845"/>
<dbReference type="KEGG" id="bfs:BF9343_3845"/>
<reference evidence="2 3" key="1">
    <citation type="journal article" date="2005" name="Science">
        <title>Extensive DNA inversions in the B. fragilis genome control variable gene expression.</title>
        <authorList>
            <person name="Cerdeno-Tarraga A.M."/>
            <person name="Patrick S."/>
            <person name="Crosmann L."/>
            <person name="Blakely G."/>
            <person name="Abratt V."/>
            <person name="Lennard N."/>
            <person name="Duerden B."/>
            <person name="Poxton I."/>
            <person name="Harris B."/>
            <person name="Quail M.A."/>
            <person name="Barron A."/>
            <person name="Clarck L."/>
            <person name="Corton C."/>
            <person name="Doggett J."/>
            <person name="Holden M.T.G."/>
            <person name="Larke N."/>
            <person name="Line A."/>
            <person name="Lord A."/>
            <person name="Norbertczak H."/>
            <person name="Ormond D."/>
            <person name="Price C."/>
            <person name="Rabbinowitsch E."/>
            <person name="Woodward J."/>
            <person name="Barrel B.G."/>
            <person name="Parkhill J."/>
        </authorList>
    </citation>
    <scope>NUCLEOTIDE SEQUENCE [LARGE SCALE GENOMIC DNA]</scope>
    <source>
        <strain evidence="3">ATCC 25285 / DSM 2151 / CCUG 4856 / JCM 11019 / LMG 10263 / NCTC 9343 / Onslow / VPI 2553 / EN-2</strain>
    </source>
</reference>
<protein>
    <submittedName>
        <fullName evidence="2">Transmembrane protein</fullName>
    </submittedName>
</protein>
<keyword evidence="3" id="KW-1185">Reference proteome</keyword>
<dbReference type="HOGENOM" id="CLU_108361_0_0_10"/>
<dbReference type="Proteomes" id="UP000006731">
    <property type="component" value="Chromosome"/>
</dbReference>
<organism evidence="2 3">
    <name type="scientific">Bacteroides fragilis (strain ATCC 25285 / DSM 2151 / CCUG 4856 / JCM 11019 / LMG 10263 / NCTC 9343 / Onslow / VPI 2553 / EN-2)</name>
    <dbReference type="NCBI Taxonomy" id="272559"/>
    <lineage>
        <taxon>Bacteria</taxon>
        <taxon>Pseudomonadati</taxon>
        <taxon>Bacteroidota</taxon>
        <taxon>Bacteroidia</taxon>
        <taxon>Bacteroidales</taxon>
        <taxon>Bacteroidaceae</taxon>
        <taxon>Bacteroides</taxon>
    </lineage>
</organism>